<organism evidence="2 3">
    <name type="scientific">Tolypothrix tenuis PCC 7101</name>
    <dbReference type="NCBI Taxonomy" id="231146"/>
    <lineage>
        <taxon>Bacteria</taxon>
        <taxon>Bacillati</taxon>
        <taxon>Cyanobacteriota</taxon>
        <taxon>Cyanophyceae</taxon>
        <taxon>Nostocales</taxon>
        <taxon>Tolypothrichaceae</taxon>
        <taxon>Tolypothrix</taxon>
    </lineage>
</organism>
<keyword evidence="3" id="KW-1185">Reference proteome</keyword>
<dbReference type="InterPro" id="IPR008538">
    <property type="entry name" value="Uma2"/>
</dbReference>
<proteinExistence type="predicted"/>
<dbReference type="SUPFAM" id="SSF52980">
    <property type="entry name" value="Restriction endonuclease-like"/>
    <property type="match status" value="1"/>
</dbReference>
<feature type="domain" description="Putative restriction endonuclease" evidence="1">
    <location>
        <begin position="15"/>
        <end position="184"/>
    </location>
</feature>
<evidence type="ECO:0000313" key="3">
    <source>
        <dbReference type="Proteomes" id="UP000218785"/>
    </source>
</evidence>
<dbReference type="CDD" id="cd06260">
    <property type="entry name" value="DUF820-like"/>
    <property type="match status" value="1"/>
</dbReference>
<gene>
    <name evidence="2" type="ORF">NIES37_21960</name>
</gene>
<dbReference type="RefSeq" id="WP_096575513.1">
    <property type="nucleotide sequence ID" value="NZ_CAWNJS010000001.1"/>
</dbReference>
<dbReference type="InterPro" id="IPR012296">
    <property type="entry name" value="Nuclease_put_TT1808"/>
</dbReference>
<name>A0A1Z4MXS3_9CYAN</name>
<evidence type="ECO:0000259" key="1">
    <source>
        <dbReference type="Pfam" id="PF05685"/>
    </source>
</evidence>
<dbReference type="Pfam" id="PF05685">
    <property type="entry name" value="Uma2"/>
    <property type="match status" value="1"/>
</dbReference>
<dbReference type="AlphaFoldDB" id="A0A1Z4MXS3"/>
<sequence length="193" mass="22193">MQNTETTLPLRLWTVEEYHRMAEAGIFGADERVELLEGKIIWMSAKGTAHRSAVGRTDYLLKNRLVNRAWVAIQDPVKLNEKSEPEPDIAVVKIDPLDYADHHPTPSEIYLIIEVADSSLKLDCEIKGKSYSKARIRDYWVLNVLKRQLNVFREPTDDGYQSEQILSEDETISPLEFTDLRITVLQMLPLVNK</sequence>
<evidence type="ECO:0000313" key="2">
    <source>
        <dbReference type="EMBL" id="BAY98248.1"/>
    </source>
</evidence>
<protein>
    <recommendedName>
        <fullName evidence="1">Putative restriction endonuclease domain-containing protein</fullName>
    </recommendedName>
</protein>
<dbReference type="PANTHER" id="PTHR35400:SF1">
    <property type="entry name" value="SLR1083 PROTEIN"/>
    <property type="match status" value="1"/>
</dbReference>
<reference evidence="2 3" key="1">
    <citation type="submission" date="2017-06" db="EMBL/GenBank/DDBJ databases">
        <title>Genome sequencing of cyanobaciteial culture collection at National Institute for Environmental Studies (NIES).</title>
        <authorList>
            <person name="Hirose Y."/>
            <person name="Shimura Y."/>
            <person name="Fujisawa T."/>
            <person name="Nakamura Y."/>
            <person name="Kawachi M."/>
        </authorList>
    </citation>
    <scope>NUCLEOTIDE SEQUENCE [LARGE SCALE GENOMIC DNA]</scope>
    <source>
        <strain evidence="2 3">NIES-37</strain>
    </source>
</reference>
<dbReference type="Proteomes" id="UP000218785">
    <property type="component" value="Chromosome"/>
</dbReference>
<dbReference type="PANTHER" id="PTHR35400">
    <property type="entry name" value="SLR1083 PROTEIN"/>
    <property type="match status" value="1"/>
</dbReference>
<dbReference type="KEGG" id="ttq:NIES37_21960"/>
<dbReference type="Gene3D" id="3.90.1570.10">
    <property type="entry name" value="tt1808, chain A"/>
    <property type="match status" value="1"/>
</dbReference>
<accession>A0A1Z4MXS3</accession>
<dbReference type="EMBL" id="AP018248">
    <property type="protein sequence ID" value="BAY98248.1"/>
    <property type="molecule type" value="Genomic_DNA"/>
</dbReference>
<dbReference type="InterPro" id="IPR011335">
    <property type="entry name" value="Restrct_endonuc-II-like"/>
</dbReference>